<dbReference type="Proteomes" id="UP000708208">
    <property type="component" value="Unassembled WGS sequence"/>
</dbReference>
<protein>
    <submittedName>
        <fullName evidence="1">Uncharacterized protein</fullName>
    </submittedName>
</protein>
<proteinExistence type="predicted"/>
<dbReference type="AlphaFoldDB" id="A0A8J2KS12"/>
<sequence>MLAPCDLQSRRRSLDLGMGDRRKEGSLALGVYRAKRLDISISILSLACTYFTLHQTIQPSFDSHGRKYSVETP</sequence>
<dbReference type="EMBL" id="CAJVCH010406462">
    <property type="protein sequence ID" value="CAG7817899.1"/>
    <property type="molecule type" value="Genomic_DNA"/>
</dbReference>
<name>A0A8J2KS12_9HEXA</name>
<accession>A0A8J2KS12</accession>
<organism evidence="1 2">
    <name type="scientific">Allacma fusca</name>
    <dbReference type="NCBI Taxonomy" id="39272"/>
    <lineage>
        <taxon>Eukaryota</taxon>
        <taxon>Metazoa</taxon>
        <taxon>Ecdysozoa</taxon>
        <taxon>Arthropoda</taxon>
        <taxon>Hexapoda</taxon>
        <taxon>Collembola</taxon>
        <taxon>Symphypleona</taxon>
        <taxon>Sminthuridae</taxon>
        <taxon>Allacma</taxon>
    </lineage>
</organism>
<evidence type="ECO:0000313" key="1">
    <source>
        <dbReference type="EMBL" id="CAG7817899.1"/>
    </source>
</evidence>
<evidence type="ECO:0000313" key="2">
    <source>
        <dbReference type="Proteomes" id="UP000708208"/>
    </source>
</evidence>
<comment type="caution">
    <text evidence="1">The sequence shown here is derived from an EMBL/GenBank/DDBJ whole genome shotgun (WGS) entry which is preliminary data.</text>
</comment>
<gene>
    <name evidence="1" type="ORF">AFUS01_LOCUS28437</name>
</gene>
<keyword evidence="2" id="KW-1185">Reference proteome</keyword>
<reference evidence="1" key="1">
    <citation type="submission" date="2021-06" db="EMBL/GenBank/DDBJ databases">
        <authorList>
            <person name="Hodson N. C."/>
            <person name="Mongue J. A."/>
            <person name="Jaron S. K."/>
        </authorList>
    </citation>
    <scope>NUCLEOTIDE SEQUENCE</scope>
</reference>